<dbReference type="EC" id="3.6.1.-" evidence="8"/>
<keyword evidence="11" id="KW-1185">Reference proteome</keyword>
<dbReference type="InterPro" id="IPR050241">
    <property type="entry name" value="NAD-cap_RNA_hydrolase_NudC"/>
</dbReference>
<feature type="binding site" evidence="8">
    <location>
        <position position="192"/>
    </location>
    <ligand>
        <name>a divalent metal cation</name>
        <dbReference type="ChEBI" id="CHEBI:60240"/>
        <label>1</label>
    </ligand>
</feature>
<feature type="binding site" evidence="8">
    <location>
        <position position="188"/>
    </location>
    <ligand>
        <name>a divalent metal cation</name>
        <dbReference type="ChEBI" id="CHEBI:60240"/>
        <label>3</label>
    </ligand>
</feature>
<dbReference type="InterPro" id="IPR015797">
    <property type="entry name" value="NUDIX_hydrolase-like_dom_sf"/>
</dbReference>
<feature type="binding site" evidence="8">
    <location>
        <position position="125"/>
    </location>
    <ligand>
        <name>substrate</name>
    </ligand>
</feature>
<reference evidence="10 11" key="1">
    <citation type="submission" date="2020-08" db="EMBL/GenBank/DDBJ databases">
        <title>Genomic Encyclopedia of Type Strains, Phase IV (KMG-IV): sequencing the most valuable type-strain genomes for metagenomic binning, comparative biology and taxonomic classification.</title>
        <authorList>
            <person name="Goeker M."/>
        </authorList>
    </citation>
    <scope>NUCLEOTIDE SEQUENCE [LARGE SCALE GENOMIC DNA]</scope>
    <source>
        <strain evidence="10 11">DSM 103526</strain>
    </source>
</reference>
<evidence type="ECO:0000256" key="6">
    <source>
        <dbReference type="ARBA" id="ARBA00023211"/>
    </source>
</evidence>
<feature type="binding site" evidence="8">
    <location>
        <position position="82"/>
    </location>
    <ligand>
        <name>substrate</name>
    </ligand>
</feature>
<dbReference type="CDD" id="cd03429">
    <property type="entry name" value="NUDIX_NADH_pyrophosphatase_Nudt13"/>
    <property type="match status" value="1"/>
</dbReference>
<dbReference type="Pfam" id="PF09296">
    <property type="entry name" value="NUDIX-like"/>
    <property type="match status" value="1"/>
</dbReference>
<proteinExistence type="inferred from homology"/>
<dbReference type="FunFam" id="3.90.79.10:FF:000051">
    <property type="entry name" value="Probable NADH pyrophosphatase"/>
    <property type="match status" value="1"/>
</dbReference>
<dbReference type="GO" id="GO:0035529">
    <property type="term" value="F:NADH pyrophosphatase activity"/>
    <property type="evidence" value="ECO:0007669"/>
    <property type="project" value="TreeGrafter"/>
</dbReference>
<keyword evidence="2 8" id="KW-0479">Metal-binding</keyword>
<feature type="binding site" evidence="8">
    <location>
        <position position="115"/>
    </location>
    <ligand>
        <name>Zn(2+)</name>
        <dbReference type="ChEBI" id="CHEBI:29105"/>
    </ligand>
</feature>
<evidence type="ECO:0000256" key="2">
    <source>
        <dbReference type="ARBA" id="ARBA00022723"/>
    </source>
</evidence>
<feature type="binding site" evidence="8">
    <location>
        <position position="138"/>
    </location>
    <ligand>
        <name>substrate</name>
    </ligand>
</feature>
<feature type="binding site" evidence="8">
    <location>
        <position position="133"/>
    </location>
    <ligand>
        <name>Zn(2+)</name>
        <dbReference type="ChEBI" id="CHEBI:29105"/>
    </ligand>
</feature>
<evidence type="ECO:0000313" key="10">
    <source>
        <dbReference type="EMBL" id="MBB6214643.1"/>
    </source>
</evidence>
<comment type="caution">
    <text evidence="10">The sequence shown here is derived from an EMBL/GenBank/DDBJ whole genome shotgun (WGS) entry which is preliminary data.</text>
</comment>
<feature type="binding site" evidence="8">
    <location>
        <position position="172"/>
    </location>
    <ligand>
        <name>a divalent metal cation</name>
        <dbReference type="ChEBI" id="CHEBI:60240"/>
        <label>1</label>
    </ligand>
</feature>
<dbReference type="InterPro" id="IPR015375">
    <property type="entry name" value="NADH_PPase-like_N"/>
</dbReference>
<dbReference type="GO" id="GO:0019677">
    <property type="term" value="P:NAD+ catabolic process"/>
    <property type="evidence" value="ECO:0007669"/>
    <property type="project" value="TreeGrafter"/>
</dbReference>
<feature type="binding site" evidence="8">
    <location>
        <position position="255"/>
    </location>
    <ligand>
        <name>substrate</name>
    </ligand>
</feature>
<evidence type="ECO:0000313" key="11">
    <source>
        <dbReference type="Proteomes" id="UP000579281"/>
    </source>
</evidence>
<feature type="binding site" evidence="8">
    <location>
        <position position="233"/>
    </location>
    <ligand>
        <name>a divalent metal cation</name>
        <dbReference type="ChEBI" id="CHEBI:60240"/>
        <label>3</label>
    </ligand>
</feature>
<dbReference type="Gene3D" id="3.90.79.20">
    <property type="match status" value="1"/>
</dbReference>
<feature type="binding site" evidence="8">
    <location>
        <position position="188"/>
    </location>
    <ligand>
        <name>a divalent metal cation</name>
        <dbReference type="ChEBI" id="CHEBI:60240"/>
        <label>2</label>
    </ligand>
</feature>
<comment type="cofactor">
    <cofactor evidence="8">
        <name>Mg(2+)</name>
        <dbReference type="ChEBI" id="CHEBI:18420"/>
    </cofactor>
    <cofactor evidence="8">
        <name>Mn(2+)</name>
        <dbReference type="ChEBI" id="CHEBI:29035"/>
    </cofactor>
    <text evidence="8">Divalent metal cations. Mg(2+) or Mn(2+).</text>
</comment>
<dbReference type="GO" id="GO:0000287">
    <property type="term" value="F:magnesium ion binding"/>
    <property type="evidence" value="ECO:0007669"/>
    <property type="project" value="UniProtKB-UniRule"/>
</dbReference>
<protein>
    <recommendedName>
        <fullName evidence="8">NAD-capped RNA hydrolase NudC</fullName>
        <shortName evidence="8">DeNADding enzyme NudC</shortName>
        <ecNumber evidence="8">3.6.1.-</ecNumber>
    </recommendedName>
    <alternativeName>
        <fullName evidence="8">NADH pyrophosphatase</fullName>
        <ecNumber evidence="8">3.6.1.22</ecNumber>
    </alternativeName>
</protein>
<dbReference type="NCBIfam" id="NF001299">
    <property type="entry name" value="PRK00241.1"/>
    <property type="match status" value="1"/>
</dbReference>
<comment type="cofactor">
    <cofactor evidence="8">
        <name>Zn(2+)</name>
        <dbReference type="ChEBI" id="CHEBI:29105"/>
    </cofactor>
    <text evidence="8">Binds 1 zinc ion per subunit.</text>
</comment>
<evidence type="ECO:0000256" key="4">
    <source>
        <dbReference type="ARBA" id="ARBA00022842"/>
    </source>
</evidence>
<evidence type="ECO:0000256" key="8">
    <source>
        <dbReference type="HAMAP-Rule" id="MF_00297"/>
    </source>
</evidence>
<dbReference type="PRINTS" id="PR00502">
    <property type="entry name" value="NUDIXFAMILY"/>
</dbReference>
<dbReference type="Pfam" id="PF09297">
    <property type="entry name" value="Zn_ribbon_NUD"/>
    <property type="match status" value="1"/>
</dbReference>
<comment type="function">
    <text evidence="8">mRNA decapping enzyme that specifically removes the nicotinamide adenine dinucleotide (NAD) cap from a subset of mRNAs by hydrolyzing the diphosphate linkage to produce nicotinamide mononucleotide (NMN) and 5' monophosphate mRNA. The NAD-cap is present at the 5'-end of some mRNAs and stabilizes RNA against 5'-processing. Has preference for mRNAs with a 5'-end purine. Catalyzes the hydrolysis of a broad range of dinucleotide pyrophosphates.</text>
</comment>
<keyword evidence="6 8" id="KW-0464">Manganese</keyword>
<feature type="binding site" evidence="8">
    <location>
        <position position="112"/>
    </location>
    <ligand>
        <name>Zn(2+)</name>
        <dbReference type="ChEBI" id="CHEBI:29105"/>
    </ligand>
</feature>
<feature type="binding site" evidence="8">
    <location>
        <begin position="206"/>
        <end position="213"/>
    </location>
    <ligand>
        <name>substrate</name>
    </ligand>
</feature>
<feature type="binding site" evidence="8">
    <location>
        <position position="233"/>
    </location>
    <ligand>
        <name>a divalent metal cation</name>
        <dbReference type="ChEBI" id="CHEBI:60240"/>
        <label>1</label>
    </ligand>
</feature>
<dbReference type="AlphaFoldDB" id="A0A841KML3"/>
<dbReference type="EC" id="3.6.1.22" evidence="8"/>
<dbReference type="PANTHER" id="PTHR42904">
    <property type="entry name" value="NUDIX HYDROLASE, NUDC SUBFAMILY"/>
    <property type="match status" value="1"/>
</dbReference>
<feature type="short sequence motif" description="Nudix box" evidence="8">
    <location>
        <begin position="173"/>
        <end position="194"/>
    </location>
</feature>
<dbReference type="InterPro" id="IPR015376">
    <property type="entry name" value="Znr_NADH_PPase"/>
</dbReference>
<dbReference type="InterPro" id="IPR020476">
    <property type="entry name" value="Nudix_hydrolase"/>
</dbReference>
<comment type="subunit">
    <text evidence="8">Homodimer.</text>
</comment>
<evidence type="ECO:0000259" key="9">
    <source>
        <dbReference type="PROSITE" id="PS51462"/>
    </source>
</evidence>
<dbReference type="Gene3D" id="3.90.79.10">
    <property type="entry name" value="Nucleoside Triphosphate Pyrophosphohydrolase"/>
    <property type="match status" value="1"/>
</dbReference>
<feature type="domain" description="Nudix hydrolase" evidence="9">
    <location>
        <begin position="139"/>
        <end position="264"/>
    </location>
</feature>
<feature type="binding site" evidence="8">
    <location>
        <position position="130"/>
    </location>
    <ligand>
        <name>Zn(2+)</name>
        <dbReference type="ChEBI" id="CHEBI:29105"/>
    </ligand>
</feature>
<gene>
    <name evidence="8" type="primary">nudC</name>
    <name evidence="10" type="ORF">HNQ80_000726</name>
</gene>
<feature type="binding site" evidence="8">
    <location>
        <position position="192"/>
    </location>
    <ligand>
        <name>a divalent metal cation</name>
        <dbReference type="ChEBI" id="CHEBI:60240"/>
        <label>3</label>
    </ligand>
</feature>
<accession>A0A841KML3</accession>
<dbReference type="GO" id="GO:0005829">
    <property type="term" value="C:cytosol"/>
    <property type="evidence" value="ECO:0007669"/>
    <property type="project" value="TreeGrafter"/>
</dbReference>
<dbReference type="Pfam" id="PF00293">
    <property type="entry name" value="NUDIX"/>
    <property type="match status" value="1"/>
</dbReference>
<keyword evidence="4 8" id="KW-0460">Magnesium</keyword>
<dbReference type="GO" id="GO:0008270">
    <property type="term" value="F:zinc ion binding"/>
    <property type="evidence" value="ECO:0007669"/>
    <property type="project" value="UniProtKB-UniRule"/>
</dbReference>
<dbReference type="EMBL" id="JACHEN010000003">
    <property type="protein sequence ID" value="MBB6214643.1"/>
    <property type="molecule type" value="Genomic_DNA"/>
</dbReference>
<comment type="catalytic activity">
    <reaction evidence="8">
        <text>NAD(+) + H2O = beta-nicotinamide D-ribonucleotide + AMP + 2 H(+)</text>
        <dbReference type="Rhea" id="RHEA:11800"/>
        <dbReference type="ChEBI" id="CHEBI:14649"/>
        <dbReference type="ChEBI" id="CHEBI:15377"/>
        <dbReference type="ChEBI" id="CHEBI:15378"/>
        <dbReference type="ChEBI" id="CHEBI:57540"/>
        <dbReference type="ChEBI" id="CHEBI:456215"/>
        <dbReference type="EC" id="3.6.1.22"/>
    </reaction>
</comment>
<evidence type="ECO:0000256" key="1">
    <source>
        <dbReference type="ARBA" id="ARBA00009595"/>
    </source>
</evidence>
<dbReference type="RefSeq" id="WP_184308269.1">
    <property type="nucleotide sequence ID" value="NZ_JACHEN010000003.1"/>
</dbReference>
<dbReference type="PROSITE" id="PS51462">
    <property type="entry name" value="NUDIX"/>
    <property type="match status" value="1"/>
</dbReference>
<name>A0A841KML3_9FIRM</name>
<dbReference type="HAMAP" id="MF_00297">
    <property type="entry name" value="Nudix_NudC"/>
    <property type="match status" value="1"/>
</dbReference>
<dbReference type="SUPFAM" id="SSF55811">
    <property type="entry name" value="Nudix"/>
    <property type="match status" value="2"/>
</dbReference>
<comment type="catalytic activity">
    <reaction evidence="8">
        <text>NADH + H2O = reduced beta-nicotinamide D-ribonucleotide + AMP + 2 H(+)</text>
        <dbReference type="Rhea" id="RHEA:48868"/>
        <dbReference type="ChEBI" id="CHEBI:15377"/>
        <dbReference type="ChEBI" id="CHEBI:15378"/>
        <dbReference type="ChEBI" id="CHEBI:57945"/>
        <dbReference type="ChEBI" id="CHEBI:90832"/>
        <dbReference type="ChEBI" id="CHEBI:456215"/>
        <dbReference type="EC" id="3.6.1.22"/>
    </reaction>
</comment>
<dbReference type="Proteomes" id="UP000579281">
    <property type="component" value="Unassembled WGS sequence"/>
</dbReference>
<dbReference type="InterPro" id="IPR020084">
    <property type="entry name" value="NUDIX_hydrolase_CS"/>
</dbReference>
<keyword evidence="8" id="KW-0862">Zinc</keyword>
<evidence type="ECO:0000256" key="5">
    <source>
        <dbReference type="ARBA" id="ARBA00023027"/>
    </source>
</evidence>
<evidence type="ECO:0000256" key="3">
    <source>
        <dbReference type="ARBA" id="ARBA00022801"/>
    </source>
</evidence>
<comment type="similarity">
    <text evidence="1 8">Belongs to the Nudix hydrolase family. NudC subfamily.</text>
</comment>
<dbReference type="InterPro" id="IPR022925">
    <property type="entry name" value="RNA_Hydrolase_NudC"/>
</dbReference>
<evidence type="ECO:0000256" key="7">
    <source>
        <dbReference type="ARBA" id="ARBA00023679"/>
    </source>
</evidence>
<dbReference type="InterPro" id="IPR000086">
    <property type="entry name" value="NUDIX_hydrolase_dom"/>
</dbReference>
<comment type="catalytic activity">
    <reaction evidence="7">
        <text>a 5'-end NAD(+)-phospho-ribonucleoside in mRNA + H2O = a 5'-end phospho-adenosine-phospho-ribonucleoside in mRNA + beta-nicotinamide D-ribonucleotide + 2 H(+)</text>
        <dbReference type="Rhea" id="RHEA:60876"/>
        <dbReference type="Rhea" id="RHEA-COMP:15698"/>
        <dbReference type="Rhea" id="RHEA-COMP:15719"/>
        <dbReference type="ChEBI" id="CHEBI:14649"/>
        <dbReference type="ChEBI" id="CHEBI:15377"/>
        <dbReference type="ChEBI" id="CHEBI:15378"/>
        <dbReference type="ChEBI" id="CHEBI:144029"/>
        <dbReference type="ChEBI" id="CHEBI:144051"/>
    </reaction>
    <physiologicalReaction direction="left-to-right" evidence="7">
        <dbReference type="Rhea" id="RHEA:60877"/>
    </physiologicalReaction>
</comment>
<organism evidence="10 11">
    <name type="scientific">Anaerosolibacter carboniphilus</name>
    <dbReference type="NCBI Taxonomy" id="1417629"/>
    <lineage>
        <taxon>Bacteria</taxon>
        <taxon>Bacillati</taxon>
        <taxon>Bacillota</taxon>
        <taxon>Clostridia</taxon>
        <taxon>Peptostreptococcales</taxon>
        <taxon>Thermotaleaceae</taxon>
        <taxon>Anaerosolibacter</taxon>
    </lineage>
</organism>
<comment type="caution">
    <text evidence="8">Lacks conserved residue(s) required for the propagation of feature annotation.</text>
</comment>
<dbReference type="GO" id="GO:0000210">
    <property type="term" value="F:NAD+ diphosphatase activity"/>
    <property type="evidence" value="ECO:0007669"/>
    <property type="project" value="UniProtKB-UniRule"/>
</dbReference>
<keyword evidence="3 8" id="KW-0378">Hydrolase</keyword>
<dbReference type="GO" id="GO:0030145">
    <property type="term" value="F:manganese ion binding"/>
    <property type="evidence" value="ECO:0007669"/>
    <property type="project" value="UniProtKB-UniRule"/>
</dbReference>
<dbReference type="GO" id="GO:0006742">
    <property type="term" value="P:NADP+ catabolic process"/>
    <property type="evidence" value="ECO:0007669"/>
    <property type="project" value="TreeGrafter"/>
</dbReference>
<keyword evidence="5 8" id="KW-0520">NAD</keyword>
<sequence>MNVFSKPEINTNSLWFVFHNDRLLIKVGNEGWEIPTQKDLMVLERRPEKYHFLGKIKEANCFSAELSTDEVQGEHMIFVGLRELFGKIDEALFWLAGKAIQIVNWDKTYQFCGQCGSPTVTKDNEFAKLCPVCGLTNYPRISPAIIVAVVKDDQILLAQSRRFTSKFYSVLAGFVEPGETLEECVKREVKEESGIEVKNISYFGSQPWPFPNSLMVAFTADYAGGEIKADEEELVDAKWFSAKDLPQIPGSISIARKLIDWFIETHQ</sequence>
<dbReference type="PANTHER" id="PTHR42904:SF6">
    <property type="entry name" value="NAD-CAPPED RNA HYDROLASE NUDT12"/>
    <property type="match status" value="1"/>
</dbReference>
<dbReference type="PROSITE" id="PS00893">
    <property type="entry name" value="NUDIX_BOX"/>
    <property type="match status" value="1"/>
</dbReference>
<dbReference type="InterPro" id="IPR049734">
    <property type="entry name" value="NudC-like_C"/>
</dbReference>